<dbReference type="Gene3D" id="3.40.50.720">
    <property type="entry name" value="NAD(P)-binding Rossmann-like Domain"/>
    <property type="match status" value="1"/>
</dbReference>
<evidence type="ECO:0000256" key="1">
    <source>
        <dbReference type="ARBA" id="ARBA00005194"/>
    </source>
</evidence>
<protein>
    <submittedName>
        <fullName evidence="5">DHB8 dehydrogenase</fullName>
    </submittedName>
</protein>
<evidence type="ECO:0000313" key="5">
    <source>
        <dbReference type="EMBL" id="NWI09031.1"/>
    </source>
</evidence>
<keyword evidence="6" id="KW-1185">Reference proteome</keyword>
<gene>
    <name evidence="5" type="primary">Hsd17b8</name>
    <name evidence="5" type="ORF">CRYSOU_R14736</name>
</gene>
<dbReference type="PANTHER" id="PTHR42760">
    <property type="entry name" value="SHORT-CHAIN DEHYDROGENASES/REDUCTASES FAMILY MEMBER"/>
    <property type="match status" value="1"/>
</dbReference>
<dbReference type="GO" id="GO:0006633">
    <property type="term" value="P:fatty acid biosynthetic process"/>
    <property type="evidence" value="ECO:0007669"/>
    <property type="project" value="UniProtKB-KW"/>
</dbReference>
<dbReference type="InterPro" id="IPR002347">
    <property type="entry name" value="SDR_fam"/>
</dbReference>
<reference evidence="5 6" key="1">
    <citation type="submission" date="2019-09" db="EMBL/GenBank/DDBJ databases">
        <title>Bird 10,000 Genomes (B10K) Project - Family phase.</title>
        <authorList>
            <person name="Zhang G."/>
        </authorList>
    </citation>
    <scope>NUCLEOTIDE SEQUENCE [LARGE SCALE GENOMIC DNA]</scope>
    <source>
        <strain evidence="5">B10K-MSB-42743</strain>
        <tissue evidence="5">Heart</tissue>
    </source>
</reference>
<comment type="caution">
    <text evidence="5">The sequence shown here is derived from an EMBL/GenBank/DDBJ whole genome shotgun (WGS) entry which is preliminary data.</text>
</comment>
<keyword evidence="4" id="KW-0276">Fatty acid metabolism</keyword>
<keyword evidence="4" id="KW-0443">Lipid metabolism</keyword>
<evidence type="ECO:0000256" key="3">
    <source>
        <dbReference type="ARBA" id="ARBA00023002"/>
    </source>
</evidence>
<name>A0A7K4JYC7_9AVES</name>
<keyword evidence="4" id="KW-0275">Fatty acid biosynthesis</keyword>
<evidence type="ECO:0000256" key="4">
    <source>
        <dbReference type="ARBA" id="ARBA00023160"/>
    </source>
</evidence>
<dbReference type="AlphaFoldDB" id="A0A7K4JYC7"/>
<comment type="pathway">
    <text evidence="1">Lipid metabolism; fatty acid biosynthesis.</text>
</comment>
<keyword evidence="4" id="KW-0444">Lipid biosynthesis</keyword>
<feature type="non-terminal residue" evidence="5">
    <location>
        <position position="181"/>
    </location>
</feature>
<proteinExistence type="inferred from homology"/>
<dbReference type="InterPro" id="IPR036291">
    <property type="entry name" value="NAD(P)-bd_dom_sf"/>
</dbReference>
<evidence type="ECO:0000313" key="6">
    <source>
        <dbReference type="Proteomes" id="UP000545332"/>
    </source>
</evidence>
<sequence>LSPFQAHFGSPPGVCVSCAGVTRDAFVLRLAEADFDEVLRVNLKGTFLVTQAVARALVAAGVPGGSIVNVGSIVGKVGNLGQANYAASKAGVEGLTRTSAKELAKYGIRCNAVLPGFIATPMTAKVPPKVLHKVTGTGDTRCHRATPRCPQEVADVCAFLASERSRYITGASVEVTGGDTG</sequence>
<comment type="similarity">
    <text evidence="2">Belongs to the short-chain dehydrogenases/reductases (SDR) family.</text>
</comment>
<organism evidence="5 6">
    <name type="scientific">Crypturellus soui</name>
    <dbReference type="NCBI Taxonomy" id="458187"/>
    <lineage>
        <taxon>Eukaryota</taxon>
        <taxon>Metazoa</taxon>
        <taxon>Chordata</taxon>
        <taxon>Craniata</taxon>
        <taxon>Vertebrata</taxon>
        <taxon>Euteleostomi</taxon>
        <taxon>Archelosauria</taxon>
        <taxon>Archosauria</taxon>
        <taxon>Dinosauria</taxon>
        <taxon>Saurischia</taxon>
        <taxon>Theropoda</taxon>
        <taxon>Coelurosauria</taxon>
        <taxon>Aves</taxon>
        <taxon>Palaeognathae</taxon>
        <taxon>Tinamiformes</taxon>
        <taxon>Tinamidae</taxon>
        <taxon>Crypturellus</taxon>
    </lineage>
</organism>
<dbReference type="GO" id="GO:0048038">
    <property type="term" value="F:quinone binding"/>
    <property type="evidence" value="ECO:0007669"/>
    <property type="project" value="TreeGrafter"/>
</dbReference>
<accession>A0A7K4JYC7</accession>
<dbReference type="GO" id="GO:0016616">
    <property type="term" value="F:oxidoreductase activity, acting on the CH-OH group of donors, NAD or NADP as acceptor"/>
    <property type="evidence" value="ECO:0007669"/>
    <property type="project" value="TreeGrafter"/>
</dbReference>
<dbReference type="PRINTS" id="PR00081">
    <property type="entry name" value="GDHRDH"/>
</dbReference>
<evidence type="ECO:0000256" key="2">
    <source>
        <dbReference type="ARBA" id="ARBA00006484"/>
    </source>
</evidence>
<dbReference type="SUPFAM" id="SSF51735">
    <property type="entry name" value="NAD(P)-binding Rossmann-fold domains"/>
    <property type="match status" value="1"/>
</dbReference>
<dbReference type="Pfam" id="PF13561">
    <property type="entry name" value="adh_short_C2"/>
    <property type="match status" value="1"/>
</dbReference>
<dbReference type="OrthoDB" id="9393331at2759"/>
<dbReference type="PANTHER" id="PTHR42760:SF83">
    <property type="entry name" value="(3R)-3-HYDROXYACYL-COA DEHYDROGENASE"/>
    <property type="match status" value="1"/>
</dbReference>
<dbReference type="PRINTS" id="PR00080">
    <property type="entry name" value="SDRFAMILY"/>
</dbReference>
<keyword evidence="3" id="KW-0560">Oxidoreductase</keyword>
<dbReference type="Proteomes" id="UP000545332">
    <property type="component" value="Unassembled WGS sequence"/>
</dbReference>
<dbReference type="EMBL" id="VWPX01001760">
    <property type="protein sequence ID" value="NWI09031.1"/>
    <property type="molecule type" value="Genomic_DNA"/>
</dbReference>
<feature type="non-terminal residue" evidence="5">
    <location>
        <position position="1"/>
    </location>
</feature>